<gene>
    <name evidence="8" type="ORF">HHK36_009702</name>
</gene>
<accession>A0A834ZLW7</accession>
<keyword evidence="5" id="KW-0568">Pathogenesis-related protein</keyword>
<keyword evidence="9" id="KW-1185">Reference proteome</keyword>
<dbReference type="AlphaFoldDB" id="A0A834ZLW7"/>
<evidence type="ECO:0000256" key="1">
    <source>
        <dbReference type="ARBA" id="ARBA00003143"/>
    </source>
</evidence>
<evidence type="ECO:0000259" key="7">
    <source>
        <dbReference type="SMART" id="SM00198"/>
    </source>
</evidence>
<name>A0A834ZLW7_TETSI</name>
<sequence length="165" mass="18725">MELSRLLVLALGCAMALNQCHVSVAQNTPQDFLDLHNAAREEVGVGPLTWDPRLEEYAKKYAEVRSNDCQLIHSGGPYGENIYWGYGTDGYTDAEGAIKYWVDEKEYYDYESNYCMSGKECLHYTQIVWSNSVRLGCARAKCTNGRFFITCNYDPPGNCEGERPY</sequence>
<reference evidence="8 9" key="1">
    <citation type="submission" date="2020-04" db="EMBL/GenBank/DDBJ databases">
        <title>Plant Genome Project.</title>
        <authorList>
            <person name="Zhang R.-G."/>
        </authorList>
    </citation>
    <scope>NUCLEOTIDE SEQUENCE [LARGE SCALE GENOMIC DNA]</scope>
    <source>
        <strain evidence="8">YNK0</strain>
        <tissue evidence="8">Leaf</tissue>
    </source>
</reference>
<dbReference type="InterPro" id="IPR014044">
    <property type="entry name" value="CAP_dom"/>
</dbReference>
<dbReference type="CDD" id="cd05381">
    <property type="entry name" value="CAP_PR-1"/>
    <property type="match status" value="1"/>
</dbReference>
<keyword evidence="3 6" id="KW-0732">Signal</keyword>
<dbReference type="GO" id="GO:0098542">
    <property type="term" value="P:defense response to other organism"/>
    <property type="evidence" value="ECO:0007669"/>
    <property type="project" value="UniProtKB-ARBA"/>
</dbReference>
<evidence type="ECO:0000313" key="9">
    <source>
        <dbReference type="Proteomes" id="UP000655225"/>
    </source>
</evidence>
<evidence type="ECO:0000256" key="3">
    <source>
        <dbReference type="ARBA" id="ARBA00022729"/>
    </source>
</evidence>
<dbReference type="PRINTS" id="PR00837">
    <property type="entry name" value="V5TPXLIKE"/>
</dbReference>
<dbReference type="InterPro" id="IPR035940">
    <property type="entry name" value="CAP_sf"/>
</dbReference>
<dbReference type="SMART" id="SM00198">
    <property type="entry name" value="SCP"/>
    <property type="match status" value="1"/>
</dbReference>
<evidence type="ECO:0000313" key="8">
    <source>
        <dbReference type="EMBL" id="KAF8404812.1"/>
    </source>
</evidence>
<keyword evidence="5" id="KW-0611">Plant defense</keyword>
<dbReference type="Gene3D" id="3.40.33.10">
    <property type="entry name" value="CAP"/>
    <property type="match status" value="1"/>
</dbReference>
<evidence type="ECO:0000256" key="5">
    <source>
        <dbReference type="ARBA" id="ARBA00023265"/>
    </source>
</evidence>
<dbReference type="EMBL" id="JABCRI010000006">
    <property type="protein sequence ID" value="KAF8404812.1"/>
    <property type="molecule type" value="Genomic_DNA"/>
</dbReference>
<comment type="function">
    <text evidence="1">Probably involved in the defense reaction of plants against pathogens.</text>
</comment>
<keyword evidence="4" id="KW-1015">Disulfide bond</keyword>
<evidence type="ECO:0000256" key="4">
    <source>
        <dbReference type="ARBA" id="ARBA00023157"/>
    </source>
</evidence>
<evidence type="ECO:0000256" key="6">
    <source>
        <dbReference type="SAM" id="SignalP"/>
    </source>
</evidence>
<dbReference type="FunFam" id="3.40.33.10:FF:000006">
    <property type="entry name" value="Putative pathogenesis-related protein 1"/>
    <property type="match status" value="1"/>
</dbReference>
<protein>
    <recommendedName>
        <fullName evidence="7">SCP domain-containing protein</fullName>
    </recommendedName>
</protein>
<dbReference type="OMA" id="GCAMALN"/>
<dbReference type="Proteomes" id="UP000655225">
    <property type="component" value="Unassembled WGS sequence"/>
</dbReference>
<organism evidence="8 9">
    <name type="scientific">Tetracentron sinense</name>
    <name type="common">Spur-leaf</name>
    <dbReference type="NCBI Taxonomy" id="13715"/>
    <lineage>
        <taxon>Eukaryota</taxon>
        <taxon>Viridiplantae</taxon>
        <taxon>Streptophyta</taxon>
        <taxon>Embryophyta</taxon>
        <taxon>Tracheophyta</taxon>
        <taxon>Spermatophyta</taxon>
        <taxon>Magnoliopsida</taxon>
        <taxon>Trochodendrales</taxon>
        <taxon>Trochodendraceae</taxon>
        <taxon>Tetracentron</taxon>
    </lineage>
</organism>
<dbReference type="InterPro" id="IPR002413">
    <property type="entry name" value="V5_allergen-like"/>
</dbReference>
<feature type="domain" description="SCP" evidence="7">
    <location>
        <begin position="27"/>
        <end position="161"/>
    </location>
</feature>
<feature type="signal peptide" evidence="6">
    <location>
        <begin position="1"/>
        <end position="25"/>
    </location>
</feature>
<dbReference type="PANTHER" id="PTHR10334">
    <property type="entry name" value="CYSTEINE-RICH SECRETORY PROTEIN-RELATED"/>
    <property type="match status" value="1"/>
</dbReference>
<evidence type="ECO:0000256" key="2">
    <source>
        <dbReference type="ARBA" id="ARBA00009923"/>
    </source>
</evidence>
<dbReference type="InterPro" id="IPR001283">
    <property type="entry name" value="CRISP-related"/>
</dbReference>
<proteinExistence type="inferred from homology"/>
<dbReference type="PRINTS" id="PR00838">
    <property type="entry name" value="V5ALLERGEN"/>
</dbReference>
<comment type="caution">
    <text evidence="8">The sequence shown here is derived from an EMBL/GenBank/DDBJ whole genome shotgun (WGS) entry which is preliminary data.</text>
</comment>
<dbReference type="OrthoDB" id="337038at2759"/>
<dbReference type="SUPFAM" id="SSF55797">
    <property type="entry name" value="PR-1-like"/>
    <property type="match status" value="1"/>
</dbReference>
<dbReference type="Pfam" id="PF00188">
    <property type="entry name" value="CAP"/>
    <property type="match status" value="1"/>
</dbReference>
<feature type="chain" id="PRO_5032381540" description="SCP domain-containing protein" evidence="6">
    <location>
        <begin position="26"/>
        <end position="165"/>
    </location>
</feature>
<comment type="similarity">
    <text evidence="2">Belongs to the CRISP family.</text>
</comment>